<dbReference type="PANTHER" id="PTHR21600">
    <property type="entry name" value="MITOCHONDRIAL RNA PSEUDOURIDINE SYNTHASE"/>
    <property type="match status" value="1"/>
</dbReference>
<comment type="similarity">
    <text evidence="3">Belongs to the pseudouridine synthase RluA family.</text>
</comment>
<dbReference type="PANTHER" id="PTHR21600:SF83">
    <property type="entry name" value="PSEUDOURIDYLATE SYNTHASE RPUSD4, MITOCHONDRIAL"/>
    <property type="match status" value="1"/>
</dbReference>
<dbReference type="InterPro" id="IPR020103">
    <property type="entry name" value="PsdUridine_synth_cat_dom_sf"/>
</dbReference>
<feature type="compositionally biased region" description="Polar residues" evidence="8">
    <location>
        <begin position="136"/>
        <end position="148"/>
    </location>
</feature>
<protein>
    <recommendedName>
        <fullName evidence="6">Pseudouridylate synthase RPUSD4, mitochondrial</fullName>
    </recommendedName>
    <alternativeName>
        <fullName evidence="7">RNA pseudouridylate synthase domain-containing protein 4</fullName>
    </alternativeName>
</protein>
<evidence type="ECO:0000256" key="1">
    <source>
        <dbReference type="ARBA" id="ARBA00001166"/>
    </source>
</evidence>
<proteinExistence type="inferred from homology"/>
<evidence type="ECO:0000256" key="3">
    <source>
        <dbReference type="ARBA" id="ARBA00010876"/>
    </source>
</evidence>
<dbReference type="GO" id="GO:0001522">
    <property type="term" value="P:pseudouridine synthesis"/>
    <property type="evidence" value="ECO:0007669"/>
    <property type="project" value="InterPro"/>
</dbReference>
<evidence type="ECO:0000259" key="9">
    <source>
        <dbReference type="Pfam" id="PF00849"/>
    </source>
</evidence>
<dbReference type="InterPro" id="IPR006145">
    <property type="entry name" value="PsdUridine_synth_RsuA/RluA"/>
</dbReference>
<comment type="catalytic activity">
    <reaction evidence="5">
        <text>a uridine in tRNA = a pseudouridine in tRNA</text>
        <dbReference type="Rhea" id="RHEA:54572"/>
        <dbReference type="Rhea" id="RHEA-COMP:13339"/>
        <dbReference type="Rhea" id="RHEA-COMP:13934"/>
        <dbReference type="ChEBI" id="CHEBI:65314"/>
        <dbReference type="ChEBI" id="CHEBI:65315"/>
    </reaction>
</comment>
<dbReference type="Proteomes" id="UP001331761">
    <property type="component" value="Unassembled WGS sequence"/>
</dbReference>
<evidence type="ECO:0000256" key="5">
    <source>
        <dbReference type="ARBA" id="ARBA00036943"/>
    </source>
</evidence>
<dbReference type="AlphaFoldDB" id="A0AAN8EVU6"/>
<evidence type="ECO:0000313" key="10">
    <source>
        <dbReference type="EMBL" id="KAK5965315.1"/>
    </source>
</evidence>
<evidence type="ECO:0000256" key="6">
    <source>
        <dbReference type="ARBA" id="ARBA00039953"/>
    </source>
</evidence>
<dbReference type="CDD" id="cd02869">
    <property type="entry name" value="PseudoU_synth_RluA_like"/>
    <property type="match status" value="1"/>
</dbReference>
<organism evidence="10 11">
    <name type="scientific">Trichostrongylus colubriformis</name>
    <name type="common">Black scour worm</name>
    <dbReference type="NCBI Taxonomy" id="6319"/>
    <lineage>
        <taxon>Eukaryota</taxon>
        <taxon>Metazoa</taxon>
        <taxon>Ecdysozoa</taxon>
        <taxon>Nematoda</taxon>
        <taxon>Chromadorea</taxon>
        <taxon>Rhabditida</taxon>
        <taxon>Rhabditina</taxon>
        <taxon>Rhabditomorpha</taxon>
        <taxon>Strongyloidea</taxon>
        <taxon>Trichostrongylidae</taxon>
        <taxon>Trichostrongylus</taxon>
    </lineage>
</organism>
<dbReference type="Pfam" id="PF00849">
    <property type="entry name" value="PseudoU_synth_2"/>
    <property type="match status" value="1"/>
</dbReference>
<gene>
    <name evidence="10" type="ORF">GCK32_002304</name>
</gene>
<evidence type="ECO:0000313" key="11">
    <source>
        <dbReference type="Proteomes" id="UP001331761"/>
    </source>
</evidence>
<dbReference type="GO" id="GO:0003723">
    <property type="term" value="F:RNA binding"/>
    <property type="evidence" value="ECO:0007669"/>
    <property type="project" value="InterPro"/>
</dbReference>
<dbReference type="Gene3D" id="3.30.2350.10">
    <property type="entry name" value="Pseudouridine synthase"/>
    <property type="match status" value="1"/>
</dbReference>
<feature type="domain" description="Pseudouridine synthase RsuA/RluA-like" evidence="9">
    <location>
        <begin position="217"/>
        <end position="373"/>
    </location>
</feature>
<dbReference type="GO" id="GO:0009982">
    <property type="term" value="F:pseudouridine synthase activity"/>
    <property type="evidence" value="ECO:0007669"/>
    <property type="project" value="InterPro"/>
</dbReference>
<name>A0AAN8EVU6_TRICO</name>
<feature type="region of interest" description="Disordered" evidence="8">
    <location>
        <begin position="74"/>
        <end position="179"/>
    </location>
</feature>
<keyword evidence="11" id="KW-1185">Reference proteome</keyword>
<feature type="compositionally biased region" description="Basic and acidic residues" evidence="8">
    <location>
        <begin position="110"/>
        <end position="120"/>
    </location>
</feature>
<evidence type="ECO:0000256" key="8">
    <source>
        <dbReference type="SAM" id="MobiDB-lite"/>
    </source>
</evidence>
<comment type="catalytic activity">
    <reaction evidence="1">
        <text>a uridine in mRNA = a pseudouridine in mRNA</text>
        <dbReference type="Rhea" id="RHEA:56644"/>
        <dbReference type="Rhea" id="RHEA-COMP:14658"/>
        <dbReference type="Rhea" id="RHEA-COMP:14659"/>
        <dbReference type="ChEBI" id="CHEBI:65314"/>
        <dbReference type="ChEBI" id="CHEBI:65315"/>
    </reaction>
</comment>
<comment type="caution">
    <text evidence="10">The sequence shown here is derived from an EMBL/GenBank/DDBJ whole genome shotgun (WGS) entry which is preliminary data.</text>
</comment>
<evidence type="ECO:0000256" key="2">
    <source>
        <dbReference type="ARBA" id="ARBA00001896"/>
    </source>
</evidence>
<dbReference type="EMBL" id="WIXE01024751">
    <property type="protein sequence ID" value="KAK5965315.1"/>
    <property type="molecule type" value="Genomic_DNA"/>
</dbReference>
<evidence type="ECO:0000256" key="4">
    <source>
        <dbReference type="ARBA" id="ARBA00023235"/>
    </source>
</evidence>
<evidence type="ECO:0000256" key="7">
    <source>
        <dbReference type="ARBA" id="ARBA00041563"/>
    </source>
</evidence>
<dbReference type="SUPFAM" id="SSF55120">
    <property type="entry name" value="Pseudouridine synthase"/>
    <property type="match status" value="1"/>
</dbReference>
<sequence length="483" mass="54340">MSDKSAADDFFGIEYMLSQSSKAEVKEEQEQVKDHSKSKKCFRIRTDVANMGKDISQLSGTEFLDRAFFPQLELDSETSEKDGDESSGDFFEEQFFKRRGSADSVNHASSRRDMVERNESKASATQMSKRDRSTDSSRPSLVKTSQIRKSAAPAEDHRKSVRSPRKGSDSFAESSDKPVEESGLAKIRDGIIPIWRMTQEELVELMVDRVLYKDDDIVAFDKPYGMAYSGASPTAPQLDRLLQKIKTIVVPKCERLYLVRSLDKFQSGIILFATNAAIQSDLKTNFEKGLVEQISRCIVRGELQDSPIKINIPLLKTVKDRDMKLVPLVSNKAKGEIFYVESECRTIRGNQYVSSVEVLTRREIPHQIRAHLALAGCPLVGDSKYSNSSPRPPRLSDHVLGSLNITDSQSRKIPMYLHLKEVNLSLASRPNAPVRITATVPAYFKWMLRKLKLVKRCGYSVGHGVRSKAVTQNSMKSDGFEPR</sequence>
<reference evidence="10 11" key="1">
    <citation type="submission" date="2019-10" db="EMBL/GenBank/DDBJ databases">
        <title>Assembly and Annotation for the nematode Trichostrongylus colubriformis.</title>
        <authorList>
            <person name="Martin J."/>
        </authorList>
    </citation>
    <scope>NUCLEOTIDE SEQUENCE [LARGE SCALE GENOMIC DNA]</scope>
    <source>
        <strain evidence="10">G859</strain>
        <tissue evidence="10">Whole worm</tissue>
    </source>
</reference>
<keyword evidence="4" id="KW-0413">Isomerase</keyword>
<dbReference type="InterPro" id="IPR050188">
    <property type="entry name" value="RluA_PseudoU_synthase"/>
</dbReference>
<feature type="compositionally biased region" description="Acidic residues" evidence="8">
    <location>
        <begin position="74"/>
        <end position="92"/>
    </location>
</feature>
<comment type="catalytic activity">
    <reaction evidence="2">
        <text>uridine in 5S rRNA = pseudouridine in 5S rRNA</text>
        <dbReference type="Rhea" id="RHEA:47036"/>
        <dbReference type="Rhea" id="RHEA-COMP:11730"/>
        <dbReference type="Rhea" id="RHEA-COMP:11731"/>
        <dbReference type="ChEBI" id="CHEBI:65314"/>
        <dbReference type="ChEBI" id="CHEBI:65315"/>
    </reaction>
</comment>
<accession>A0AAN8EVU6</accession>